<comment type="caution">
    <text evidence="1">The sequence shown here is derived from an EMBL/GenBank/DDBJ whole genome shotgun (WGS) entry which is preliminary data.</text>
</comment>
<evidence type="ECO:0000313" key="1">
    <source>
        <dbReference type="EMBL" id="KEJ93697.1"/>
    </source>
</evidence>
<gene>
    <name evidence="1" type="ORF">SUH3_16270</name>
</gene>
<dbReference type="RefSeq" id="WP_037931910.1">
    <property type="nucleotide sequence ID" value="NZ_CP054602.1"/>
</dbReference>
<dbReference type="GeneID" id="68872080"/>
<dbReference type="AlphaFoldDB" id="A0A073J7K3"/>
<protein>
    <recommendedName>
        <fullName evidence="3">Nucleotidyl transferase AbiEii/AbiGii toxin family protein</fullName>
    </recommendedName>
</protein>
<dbReference type="OrthoDB" id="9808443at2"/>
<reference evidence="1 2" key="1">
    <citation type="submission" date="2014-01" db="EMBL/GenBank/DDBJ databases">
        <title>Sulfitobacter sp. H3 (MCCC 1A00686) Genome Sequencing.</title>
        <authorList>
            <person name="Lai Q."/>
            <person name="Hong Z."/>
        </authorList>
    </citation>
    <scope>NUCLEOTIDE SEQUENCE [LARGE SCALE GENOMIC DNA]</scope>
    <source>
        <strain evidence="1 2">H3</strain>
    </source>
</reference>
<proteinExistence type="predicted"/>
<dbReference type="Proteomes" id="UP000027746">
    <property type="component" value="Unassembled WGS sequence"/>
</dbReference>
<evidence type="ECO:0008006" key="3">
    <source>
        <dbReference type="Google" id="ProtNLM"/>
    </source>
</evidence>
<dbReference type="Pfam" id="PF08843">
    <property type="entry name" value="AbiEii"/>
    <property type="match status" value="1"/>
</dbReference>
<organism evidence="1 2">
    <name type="scientific">Pseudosulfitobacter pseudonitzschiae</name>
    <dbReference type="NCBI Taxonomy" id="1402135"/>
    <lineage>
        <taxon>Bacteria</taxon>
        <taxon>Pseudomonadati</taxon>
        <taxon>Pseudomonadota</taxon>
        <taxon>Alphaproteobacteria</taxon>
        <taxon>Rhodobacterales</taxon>
        <taxon>Roseobacteraceae</taxon>
        <taxon>Pseudosulfitobacter</taxon>
    </lineage>
</organism>
<dbReference type="EMBL" id="JAMD01000032">
    <property type="protein sequence ID" value="KEJ93697.1"/>
    <property type="molecule type" value="Genomic_DNA"/>
</dbReference>
<accession>A0A073J7K3</accession>
<keyword evidence="2" id="KW-1185">Reference proteome</keyword>
<dbReference type="InterPro" id="IPR014942">
    <property type="entry name" value="AbiEii"/>
</dbReference>
<name>A0A073J7K3_9RHOB</name>
<sequence length="296" mass="32552">MVREIKNMGASVRARLLKISKDSEQNYQLVLTRYANERLLYRLAKSAHAERFVLKGAVLLMAWFDEPFRGTRDVDLLGHGDPDPSAVLGVFKDIFAGDAPDGVQFDADGAQIGRIREDTEYGGLRIKTTANVGGARVSISVDVGFGDAMEPEPQILDLPGLLDMPTAPLRGYARETVVAEKFQAMVALGLTNTRIKDYYDVWLLSRSFEFDEAQLGRAIAATFERRDTAVPTEAPDALTAAFSKDEAKQRQWAAFIRDVSFDPGPLPGVVETLAGFLMPAAVTAMRHKPQSKDDQS</sequence>
<evidence type="ECO:0000313" key="2">
    <source>
        <dbReference type="Proteomes" id="UP000027746"/>
    </source>
</evidence>